<dbReference type="EMBL" id="BGPR01009540">
    <property type="protein sequence ID" value="GBN40677.1"/>
    <property type="molecule type" value="Genomic_DNA"/>
</dbReference>
<dbReference type="Proteomes" id="UP000499080">
    <property type="component" value="Unassembled WGS sequence"/>
</dbReference>
<evidence type="ECO:0000313" key="2">
    <source>
        <dbReference type="Proteomes" id="UP000499080"/>
    </source>
</evidence>
<protein>
    <submittedName>
        <fullName evidence="1">Uncharacterized protein</fullName>
    </submittedName>
</protein>
<accession>A0A4Y2NRL8</accession>
<proteinExistence type="predicted"/>
<reference evidence="1 2" key="1">
    <citation type="journal article" date="2019" name="Sci. Rep.">
        <title>Orb-weaving spider Araneus ventricosus genome elucidates the spidroin gene catalogue.</title>
        <authorList>
            <person name="Kono N."/>
            <person name="Nakamura H."/>
            <person name="Ohtoshi R."/>
            <person name="Moran D.A.P."/>
            <person name="Shinohara A."/>
            <person name="Yoshida Y."/>
            <person name="Fujiwara M."/>
            <person name="Mori M."/>
            <person name="Tomita M."/>
            <person name="Arakawa K."/>
        </authorList>
    </citation>
    <scope>NUCLEOTIDE SEQUENCE [LARGE SCALE GENOMIC DNA]</scope>
</reference>
<sequence length="86" mass="10163">MFLFFLEDVVKNFHNKKLNKLFYDLRDRANLPTQFTFLPGFILNTLFSHLKKRVLLDGSRERIGLLPLSVVAEWDSINPKSLSFKY</sequence>
<organism evidence="1 2">
    <name type="scientific">Araneus ventricosus</name>
    <name type="common">Orbweaver spider</name>
    <name type="synonym">Epeira ventricosa</name>
    <dbReference type="NCBI Taxonomy" id="182803"/>
    <lineage>
        <taxon>Eukaryota</taxon>
        <taxon>Metazoa</taxon>
        <taxon>Ecdysozoa</taxon>
        <taxon>Arthropoda</taxon>
        <taxon>Chelicerata</taxon>
        <taxon>Arachnida</taxon>
        <taxon>Araneae</taxon>
        <taxon>Araneomorphae</taxon>
        <taxon>Entelegynae</taxon>
        <taxon>Araneoidea</taxon>
        <taxon>Araneidae</taxon>
        <taxon>Araneus</taxon>
    </lineage>
</organism>
<gene>
    <name evidence="1" type="ORF">AVEN_62461_1</name>
</gene>
<dbReference type="AlphaFoldDB" id="A0A4Y2NRL8"/>
<name>A0A4Y2NRL8_ARAVE</name>
<comment type="caution">
    <text evidence="1">The sequence shown here is derived from an EMBL/GenBank/DDBJ whole genome shotgun (WGS) entry which is preliminary data.</text>
</comment>
<keyword evidence="2" id="KW-1185">Reference proteome</keyword>
<evidence type="ECO:0000313" key="1">
    <source>
        <dbReference type="EMBL" id="GBN40677.1"/>
    </source>
</evidence>